<proteinExistence type="inferred from homology"/>
<dbReference type="Gene3D" id="3.40.220.10">
    <property type="entry name" value="Leucine Aminopeptidase, subunit E, domain 1"/>
    <property type="match status" value="1"/>
</dbReference>
<feature type="domain" description="Macro" evidence="7">
    <location>
        <begin position="1"/>
        <end position="169"/>
    </location>
</feature>
<evidence type="ECO:0000256" key="5">
    <source>
        <dbReference type="ARBA" id="ARBA00022912"/>
    </source>
</evidence>
<dbReference type="InterPro" id="IPR002589">
    <property type="entry name" value="Macro_dom"/>
</dbReference>
<evidence type="ECO:0000256" key="1">
    <source>
        <dbReference type="ARBA" id="ARBA00002432"/>
    </source>
</evidence>
<name>A0A439D959_9PEZI</name>
<dbReference type="STRING" id="363999.A0A439D959"/>
<dbReference type="InterPro" id="IPR043472">
    <property type="entry name" value="Macro_dom-like"/>
</dbReference>
<dbReference type="SUPFAM" id="SSF52949">
    <property type="entry name" value="Macro domain-like"/>
    <property type="match status" value="1"/>
</dbReference>
<evidence type="ECO:0000256" key="6">
    <source>
        <dbReference type="ARBA" id="ARBA00034427"/>
    </source>
</evidence>
<dbReference type="EMBL" id="RYZI01000095">
    <property type="protein sequence ID" value="RWA10938.1"/>
    <property type="molecule type" value="Genomic_DNA"/>
</dbReference>
<evidence type="ECO:0000259" key="7">
    <source>
        <dbReference type="PROSITE" id="PS51154"/>
    </source>
</evidence>
<comment type="function">
    <text evidence="1">Highly specific phosphatase involved in the metabolism of ADP-ribose 1''-phosphate (Appr1p) which is produced as a consequence of tRNA splicing.</text>
</comment>
<accession>A0A439D959</accession>
<keyword evidence="9" id="KW-1185">Reference proteome</keyword>
<dbReference type="GO" id="GO:0140291">
    <property type="term" value="P:peptidyl-glutamate ADP-deribosylation"/>
    <property type="evidence" value="ECO:0007669"/>
    <property type="project" value="TreeGrafter"/>
</dbReference>
<evidence type="ECO:0000256" key="3">
    <source>
        <dbReference type="ARBA" id="ARBA00012983"/>
    </source>
</evidence>
<dbReference type="SMART" id="SM00506">
    <property type="entry name" value="A1pp"/>
    <property type="match status" value="1"/>
</dbReference>
<dbReference type="PROSITE" id="PS51154">
    <property type="entry name" value="MACRO"/>
    <property type="match status" value="1"/>
</dbReference>
<dbReference type="Pfam" id="PF01661">
    <property type="entry name" value="Macro"/>
    <property type="match status" value="1"/>
</dbReference>
<comment type="similarity">
    <text evidence="2">Belongs to the POA1 family.</text>
</comment>
<keyword evidence="5" id="KW-0378">Hydrolase</keyword>
<dbReference type="PANTHER" id="PTHR12521:SF0">
    <property type="entry name" value="ADP-RIBOSE GLYCOHYDROLASE OARD1"/>
    <property type="match status" value="1"/>
</dbReference>
<dbReference type="InterPro" id="IPR050892">
    <property type="entry name" value="ADP-ribose_metab_enzymes"/>
</dbReference>
<dbReference type="CDD" id="cd02901">
    <property type="entry name" value="Macro_Poa1p-like"/>
    <property type="match status" value="1"/>
</dbReference>
<organism evidence="8 9">
    <name type="scientific">Xylaria grammica</name>
    <dbReference type="NCBI Taxonomy" id="363999"/>
    <lineage>
        <taxon>Eukaryota</taxon>
        <taxon>Fungi</taxon>
        <taxon>Dikarya</taxon>
        <taxon>Ascomycota</taxon>
        <taxon>Pezizomycotina</taxon>
        <taxon>Sordariomycetes</taxon>
        <taxon>Xylariomycetidae</taxon>
        <taxon>Xylariales</taxon>
        <taxon>Xylariaceae</taxon>
        <taxon>Xylaria</taxon>
    </lineage>
</organism>
<evidence type="ECO:0000313" key="8">
    <source>
        <dbReference type="EMBL" id="RWA10938.1"/>
    </source>
</evidence>
<comment type="catalytic activity">
    <reaction evidence="6">
        <text>ADP-alpha-D-ribose 1''-phosphate + H2O = ADP-D-ribose + phosphate</text>
        <dbReference type="Rhea" id="RHEA:25029"/>
        <dbReference type="ChEBI" id="CHEBI:15377"/>
        <dbReference type="ChEBI" id="CHEBI:43474"/>
        <dbReference type="ChEBI" id="CHEBI:57967"/>
        <dbReference type="ChEBI" id="CHEBI:58753"/>
        <dbReference type="EC" id="3.1.3.84"/>
    </reaction>
</comment>
<dbReference type="AlphaFoldDB" id="A0A439D959"/>
<evidence type="ECO:0000256" key="4">
    <source>
        <dbReference type="ARBA" id="ARBA00019744"/>
    </source>
</evidence>
<gene>
    <name evidence="8" type="ORF">EKO27_g4166</name>
</gene>
<sequence>MLALTKHRGNIFAASDYTVLIHACNTQGKWGAGIAAAFKNAYPNAFAAYRAHCLSSTEPVQTGTCLLIEPCEAGTAPKHWIACLFTSARYGRGRDAPGEILENTGRAVEDLLERLRDAEESGRSVGSLRMCMINSGKFGVPWARTETVLREVEVKEGYRGAVEIWDRQA</sequence>
<evidence type="ECO:0000256" key="2">
    <source>
        <dbReference type="ARBA" id="ARBA00006575"/>
    </source>
</evidence>
<evidence type="ECO:0000313" key="9">
    <source>
        <dbReference type="Proteomes" id="UP000286045"/>
    </source>
</evidence>
<reference evidence="8 9" key="1">
    <citation type="submission" date="2018-12" db="EMBL/GenBank/DDBJ databases">
        <title>Draft genome sequence of Xylaria grammica IHI A82.</title>
        <authorList>
            <person name="Buettner E."/>
            <person name="Kellner H."/>
        </authorList>
    </citation>
    <scope>NUCLEOTIDE SEQUENCE [LARGE SCALE GENOMIC DNA]</scope>
    <source>
        <strain evidence="8 9">IHI A82</strain>
    </source>
</reference>
<dbReference type="GO" id="GO:0004721">
    <property type="term" value="F:phosphoprotein phosphatase activity"/>
    <property type="evidence" value="ECO:0007669"/>
    <property type="project" value="UniProtKB-KW"/>
</dbReference>
<dbReference type="EC" id="3.1.3.84" evidence="3"/>
<keyword evidence="5" id="KW-0904">Protein phosphatase</keyword>
<comment type="caution">
    <text evidence="8">The sequence shown here is derived from an EMBL/GenBank/DDBJ whole genome shotgun (WGS) entry which is preliminary data.</text>
</comment>
<dbReference type="PANTHER" id="PTHR12521">
    <property type="entry name" value="PROTEIN C6ORF130"/>
    <property type="match status" value="1"/>
</dbReference>
<protein>
    <recommendedName>
        <fullName evidence="4">ADP-ribose 1''-phosphate phosphatase</fullName>
        <ecNumber evidence="3">3.1.3.84</ecNumber>
    </recommendedName>
</protein>
<dbReference type="Proteomes" id="UP000286045">
    <property type="component" value="Unassembled WGS sequence"/>
</dbReference>